<feature type="compositionally biased region" description="Basic and acidic residues" evidence="1">
    <location>
        <begin position="116"/>
        <end position="128"/>
    </location>
</feature>
<feature type="compositionally biased region" description="Basic and acidic residues" evidence="1">
    <location>
        <begin position="618"/>
        <end position="628"/>
    </location>
</feature>
<protein>
    <submittedName>
        <fullName evidence="2">Uncharacterized protein</fullName>
    </submittedName>
</protein>
<proteinExistence type="predicted"/>
<evidence type="ECO:0000313" key="2">
    <source>
        <dbReference type="EMBL" id="RDI46133.1"/>
    </source>
</evidence>
<feature type="compositionally biased region" description="Basic and acidic residues" evidence="1">
    <location>
        <begin position="334"/>
        <end position="360"/>
    </location>
</feature>
<comment type="caution">
    <text evidence="2">The sequence shown here is derived from an EMBL/GenBank/DDBJ whole genome shotgun (WGS) entry which is preliminary data.</text>
</comment>
<feature type="compositionally biased region" description="Basic residues" evidence="1">
    <location>
        <begin position="316"/>
        <end position="333"/>
    </location>
</feature>
<name>A0A370GW35_9NOCA</name>
<feature type="region of interest" description="Disordered" evidence="1">
    <location>
        <begin position="586"/>
        <end position="673"/>
    </location>
</feature>
<feature type="compositionally biased region" description="Low complexity" evidence="1">
    <location>
        <begin position="439"/>
        <end position="448"/>
    </location>
</feature>
<organism evidence="2 3">
    <name type="scientific">Nocardia mexicana</name>
    <dbReference type="NCBI Taxonomy" id="279262"/>
    <lineage>
        <taxon>Bacteria</taxon>
        <taxon>Bacillati</taxon>
        <taxon>Actinomycetota</taxon>
        <taxon>Actinomycetes</taxon>
        <taxon>Mycobacteriales</taxon>
        <taxon>Nocardiaceae</taxon>
        <taxon>Nocardia</taxon>
    </lineage>
</organism>
<keyword evidence="3" id="KW-1185">Reference proteome</keyword>
<evidence type="ECO:0000256" key="1">
    <source>
        <dbReference type="SAM" id="MobiDB-lite"/>
    </source>
</evidence>
<accession>A0A370GW35</accession>
<dbReference type="Proteomes" id="UP000255355">
    <property type="component" value="Unassembled WGS sequence"/>
</dbReference>
<feature type="compositionally biased region" description="Polar residues" evidence="1">
    <location>
        <begin position="226"/>
        <end position="238"/>
    </location>
</feature>
<evidence type="ECO:0000313" key="3">
    <source>
        <dbReference type="Proteomes" id="UP000255355"/>
    </source>
</evidence>
<feature type="region of interest" description="Disordered" evidence="1">
    <location>
        <begin position="410"/>
        <end position="505"/>
    </location>
</feature>
<dbReference type="AlphaFoldDB" id="A0A370GW35"/>
<sequence length="673" mass="75447">MGCREHSLPCWVGRCAPARRVQGRGGPRPGAVRFCRSRPRVRLRAQGPRPGAPVPRSEPARHRLADAVLPRCARSRHRAVPPGRRGPPCAHPARKVRIDPPARVIRRLGPQGDPVYPHEDVNRHRGPRKDAVHRVSMTNSAPRTLGWAEIRSHRCPDGSPAPRNVHRVRVSATNSAATVLGRVATRSHRWPRGSPIPRDVHRVPPAWHRRGDARSDPNAAPGSPTAPGSGTASGTRAASTVRPRWNSGPAATLSRRPAIRRRIPASPTEARCAHRVPSPSRRGRAGLARPPGVRRPPDGRPASPCRRRRPDPVAALHRRRPARRCHGAPHPHRHDALHPHDRGAPHPHRHDALRPHDRGALHHHHRDPHRCRHATCRARHRRGAPCLHHRDPHRCRHATCWTRRRHGSPLRPRRAVRPASHCRAGSRLRAPPRAGYCPRLRQGRGMSQRGRRSPRVAGSHSTRHHRAVLRRCPQPRAAAEPHRNPRLPAATPPPRAPRDVPDLRSRCPRNRQATLACHPKRRKYLRRGGMGLPNRPVQQHALDDGHRHRLGRQFRNLPNYLPPKHVPADSEYSHLRNARRNLPNYYAPLHVPASPGRPPRPPTTRGSASDRPSSVPRAEPRPHLRPEPQRPVSVHPAAVRPRSKVRRSPVRSPSAAVPHHFPDSVGTTHRVRP</sequence>
<feature type="region of interest" description="Disordered" evidence="1">
    <location>
        <begin position="107"/>
        <end position="128"/>
    </location>
</feature>
<dbReference type="EMBL" id="QQAZ01000012">
    <property type="protein sequence ID" value="RDI46133.1"/>
    <property type="molecule type" value="Genomic_DNA"/>
</dbReference>
<feature type="region of interest" description="Disordered" evidence="1">
    <location>
        <begin position="187"/>
        <end position="366"/>
    </location>
</feature>
<feature type="compositionally biased region" description="Basic and acidic residues" evidence="1">
    <location>
        <begin position="496"/>
        <end position="505"/>
    </location>
</feature>
<dbReference type="STRING" id="1210089.GCA_001613165_03454"/>
<reference evidence="2 3" key="1">
    <citation type="submission" date="2018-07" db="EMBL/GenBank/DDBJ databases">
        <title>Genomic Encyclopedia of Type Strains, Phase IV (KMG-IV): sequencing the most valuable type-strain genomes for metagenomic binning, comparative biology and taxonomic classification.</title>
        <authorList>
            <person name="Goeker M."/>
        </authorList>
    </citation>
    <scope>NUCLEOTIDE SEQUENCE [LARGE SCALE GENOMIC DNA]</scope>
    <source>
        <strain evidence="2 3">DSM 44952</strain>
    </source>
</reference>
<gene>
    <name evidence="2" type="ORF">DFR68_11234</name>
</gene>